<proteinExistence type="predicted"/>
<dbReference type="GO" id="GO:0005524">
    <property type="term" value="F:ATP binding"/>
    <property type="evidence" value="ECO:0007669"/>
    <property type="project" value="UniProtKB-KW"/>
</dbReference>
<dbReference type="GO" id="GO:0016887">
    <property type="term" value="F:ATP hydrolysis activity"/>
    <property type="evidence" value="ECO:0007669"/>
    <property type="project" value="InterPro"/>
</dbReference>
<evidence type="ECO:0000313" key="11">
    <source>
        <dbReference type="Proteomes" id="UP000245014"/>
    </source>
</evidence>
<comment type="caution">
    <text evidence="10">The sequence shown here is derived from an EMBL/GenBank/DDBJ whole genome shotgun (WGS) entry which is preliminary data.</text>
</comment>
<dbReference type="FunFam" id="3.40.50.300:FF:000218">
    <property type="entry name" value="Multidrug ABC transporter ATP-binding protein"/>
    <property type="match status" value="1"/>
</dbReference>
<keyword evidence="5 7" id="KW-1133">Transmembrane helix</keyword>
<dbReference type="Proteomes" id="UP000245014">
    <property type="component" value="Unassembled WGS sequence"/>
</dbReference>
<dbReference type="RefSeq" id="WP_109158109.1">
    <property type="nucleotide sequence ID" value="NZ_QEYI01000001.1"/>
</dbReference>
<keyword evidence="6 7" id="KW-0472">Membrane</keyword>
<dbReference type="CDD" id="cd18552">
    <property type="entry name" value="ABC_6TM_MsbA_like"/>
    <property type="match status" value="1"/>
</dbReference>
<dbReference type="InterPro" id="IPR027417">
    <property type="entry name" value="P-loop_NTPase"/>
</dbReference>
<dbReference type="GO" id="GO:0005886">
    <property type="term" value="C:plasma membrane"/>
    <property type="evidence" value="ECO:0007669"/>
    <property type="project" value="UniProtKB-SubCell"/>
</dbReference>
<evidence type="ECO:0000259" key="8">
    <source>
        <dbReference type="PROSITE" id="PS50893"/>
    </source>
</evidence>
<name>A0A2U2C271_9BACT</name>
<feature type="transmembrane region" description="Helical" evidence="7">
    <location>
        <begin position="246"/>
        <end position="267"/>
    </location>
</feature>
<dbReference type="AlphaFoldDB" id="A0A2U2C271"/>
<dbReference type="Gene3D" id="3.40.50.300">
    <property type="entry name" value="P-loop containing nucleotide triphosphate hydrolases"/>
    <property type="match status" value="1"/>
</dbReference>
<accession>A0A2U2C271</accession>
<reference evidence="10 11" key="1">
    <citation type="submission" date="2018-05" db="EMBL/GenBank/DDBJ databases">
        <title>Antimicrobial susceptibility testing and genomic analysis of Arcobacter skirrowii strains and one Arcobacter butzleri isolated from German poultry farms.</title>
        <authorList>
            <person name="Haenel I."/>
            <person name="Hotzel H."/>
            <person name="Tomaso H."/>
            <person name="Busch A."/>
        </authorList>
    </citation>
    <scope>NUCLEOTIDE SEQUENCE [LARGE SCALE GENOMIC DNA]</scope>
    <source>
        <strain evidence="11">v</strain>
    </source>
</reference>
<protein>
    <submittedName>
        <fullName evidence="10">ABC transporter permease</fullName>
    </submittedName>
</protein>
<organism evidence="10 11">
    <name type="scientific">Aliarcobacter skirrowii</name>
    <dbReference type="NCBI Taxonomy" id="28200"/>
    <lineage>
        <taxon>Bacteria</taxon>
        <taxon>Pseudomonadati</taxon>
        <taxon>Campylobacterota</taxon>
        <taxon>Epsilonproteobacteria</taxon>
        <taxon>Campylobacterales</taxon>
        <taxon>Arcobacteraceae</taxon>
        <taxon>Aliarcobacter</taxon>
    </lineage>
</organism>
<dbReference type="EMBL" id="QEYI01000001">
    <property type="protein sequence ID" value="PWE23110.1"/>
    <property type="molecule type" value="Genomic_DNA"/>
</dbReference>
<feature type="domain" description="ABC transmembrane type-1" evidence="9">
    <location>
        <begin position="20"/>
        <end position="302"/>
    </location>
</feature>
<feature type="transmembrane region" description="Helical" evidence="7">
    <location>
        <begin position="20"/>
        <end position="40"/>
    </location>
</feature>
<gene>
    <name evidence="10" type="ORF">DF188_00060</name>
</gene>
<keyword evidence="3" id="KW-0547">Nucleotide-binding</keyword>
<evidence type="ECO:0000256" key="1">
    <source>
        <dbReference type="ARBA" id="ARBA00004651"/>
    </source>
</evidence>
<keyword evidence="4" id="KW-0067">ATP-binding</keyword>
<feature type="transmembrane region" description="Helical" evidence="7">
    <location>
        <begin position="55"/>
        <end position="76"/>
    </location>
</feature>
<dbReference type="SUPFAM" id="SSF90123">
    <property type="entry name" value="ABC transporter transmembrane region"/>
    <property type="match status" value="1"/>
</dbReference>
<dbReference type="Pfam" id="PF00005">
    <property type="entry name" value="ABC_tran"/>
    <property type="match status" value="1"/>
</dbReference>
<dbReference type="SUPFAM" id="SSF52540">
    <property type="entry name" value="P-loop containing nucleoside triphosphate hydrolases"/>
    <property type="match status" value="1"/>
</dbReference>
<feature type="transmembrane region" description="Helical" evidence="7">
    <location>
        <begin position="273"/>
        <end position="290"/>
    </location>
</feature>
<evidence type="ECO:0000256" key="3">
    <source>
        <dbReference type="ARBA" id="ARBA00022741"/>
    </source>
</evidence>
<sequence length="569" mass="63833">MRKFLKQYTPFYKNYILEIILGFIGILLVAGTTAGTAYAIQPLLDDIFINKDEEMLYIMPIIIILLYFAKGLGTYLQAYFVSYIGQDITRIVRDGLFGHILKLDYIFFQKIHTGELVSRIINDINRIQRAVSNSFAELIRESLTIVALVGLVIYRSPELAFYGLVVLPLAFYPLSLLAKKMKKLSFKSQESNSDITSSLTESFNNIEIIKANSTEELEKKKFTILNMIFFKYNMKAVKTNELTSPLMEILGSLAFATVVVVGGLKVINGELTTGEFSSFIAALFMLYTPIKRLSKLYNSMQDAIAANDRIMDMFKIKPNVVSGTLNIQEEISNIKFSNVGLFYDDFEALKNINLDAKKGEIVALVGDSGGGKSSFINLLPRFYDASSGEILLNSININQFDLKSLRDSISIVTQRVYIFNDTIAANVAYGQELDEVKVIEALKQAHAYEFVLKMKKGIHTVLDEAGTNLSGGQRQRVAIARALYKNPKILILDEATSALDNKSEEIVSQVIQEVSKQRVTFVIAHRLSTIKNATKIAVFKSGKILDIGTYDELLNRCDEFKRLHNSANI</sequence>
<dbReference type="PANTHER" id="PTHR43394:SF1">
    <property type="entry name" value="ATP-BINDING CASSETTE SUB-FAMILY B MEMBER 10, MITOCHONDRIAL"/>
    <property type="match status" value="1"/>
</dbReference>
<keyword evidence="2 7" id="KW-0812">Transmembrane</keyword>
<dbReference type="Gene3D" id="1.20.1560.10">
    <property type="entry name" value="ABC transporter type 1, transmembrane domain"/>
    <property type="match status" value="1"/>
</dbReference>
<evidence type="ECO:0000259" key="9">
    <source>
        <dbReference type="PROSITE" id="PS50929"/>
    </source>
</evidence>
<dbReference type="GO" id="GO:0015421">
    <property type="term" value="F:ABC-type oligopeptide transporter activity"/>
    <property type="evidence" value="ECO:0007669"/>
    <property type="project" value="TreeGrafter"/>
</dbReference>
<dbReference type="InterPro" id="IPR036640">
    <property type="entry name" value="ABC1_TM_sf"/>
</dbReference>
<evidence type="ECO:0000256" key="6">
    <source>
        <dbReference type="ARBA" id="ARBA00023136"/>
    </source>
</evidence>
<dbReference type="PROSITE" id="PS50929">
    <property type="entry name" value="ABC_TM1F"/>
    <property type="match status" value="1"/>
</dbReference>
<comment type="subcellular location">
    <subcellularLocation>
        <location evidence="1">Cell membrane</location>
        <topology evidence="1">Multi-pass membrane protein</topology>
    </subcellularLocation>
</comment>
<evidence type="ECO:0000256" key="4">
    <source>
        <dbReference type="ARBA" id="ARBA00022840"/>
    </source>
</evidence>
<evidence type="ECO:0000313" key="10">
    <source>
        <dbReference type="EMBL" id="PWE23110.1"/>
    </source>
</evidence>
<dbReference type="InterPro" id="IPR039421">
    <property type="entry name" value="Type_1_exporter"/>
</dbReference>
<feature type="transmembrane region" description="Helical" evidence="7">
    <location>
        <begin position="160"/>
        <end position="178"/>
    </location>
</feature>
<dbReference type="PROSITE" id="PS50893">
    <property type="entry name" value="ABC_TRANSPORTER_2"/>
    <property type="match status" value="1"/>
</dbReference>
<dbReference type="InterPro" id="IPR003593">
    <property type="entry name" value="AAA+_ATPase"/>
</dbReference>
<dbReference type="STRING" id="28200.GCA_001572935_00894"/>
<dbReference type="InterPro" id="IPR017871">
    <property type="entry name" value="ABC_transporter-like_CS"/>
</dbReference>
<dbReference type="InterPro" id="IPR011527">
    <property type="entry name" value="ABC1_TM_dom"/>
</dbReference>
<feature type="domain" description="ABC transporter" evidence="8">
    <location>
        <begin position="334"/>
        <end position="566"/>
    </location>
</feature>
<dbReference type="SMART" id="SM00382">
    <property type="entry name" value="AAA"/>
    <property type="match status" value="1"/>
</dbReference>
<evidence type="ECO:0000256" key="7">
    <source>
        <dbReference type="SAM" id="Phobius"/>
    </source>
</evidence>
<dbReference type="Pfam" id="PF00664">
    <property type="entry name" value="ABC_membrane"/>
    <property type="match status" value="1"/>
</dbReference>
<dbReference type="PANTHER" id="PTHR43394">
    <property type="entry name" value="ATP-DEPENDENT PERMEASE MDL1, MITOCHONDRIAL"/>
    <property type="match status" value="1"/>
</dbReference>
<dbReference type="InterPro" id="IPR003439">
    <property type="entry name" value="ABC_transporter-like_ATP-bd"/>
</dbReference>
<evidence type="ECO:0000256" key="5">
    <source>
        <dbReference type="ARBA" id="ARBA00022989"/>
    </source>
</evidence>
<dbReference type="PROSITE" id="PS00211">
    <property type="entry name" value="ABC_TRANSPORTER_1"/>
    <property type="match status" value="1"/>
</dbReference>
<evidence type="ECO:0000256" key="2">
    <source>
        <dbReference type="ARBA" id="ARBA00022692"/>
    </source>
</evidence>